<dbReference type="InterPro" id="IPR036691">
    <property type="entry name" value="Endo/exonu/phosph_ase_sf"/>
</dbReference>
<dbReference type="AlphaFoldDB" id="A0AAV5TBB5"/>
<organism evidence="2 3">
    <name type="scientific">Pristionchus entomophagus</name>
    <dbReference type="NCBI Taxonomy" id="358040"/>
    <lineage>
        <taxon>Eukaryota</taxon>
        <taxon>Metazoa</taxon>
        <taxon>Ecdysozoa</taxon>
        <taxon>Nematoda</taxon>
        <taxon>Chromadorea</taxon>
        <taxon>Rhabditida</taxon>
        <taxon>Rhabditina</taxon>
        <taxon>Diplogasteromorpha</taxon>
        <taxon>Diplogasteroidea</taxon>
        <taxon>Neodiplogasteridae</taxon>
        <taxon>Pristionchus</taxon>
    </lineage>
</organism>
<evidence type="ECO:0000313" key="3">
    <source>
        <dbReference type="Proteomes" id="UP001432027"/>
    </source>
</evidence>
<dbReference type="PANTHER" id="PTHR21459">
    <property type="entry name" value="PROTEIN CBG08968"/>
    <property type="match status" value="1"/>
</dbReference>
<evidence type="ECO:0000259" key="1">
    <source>
        <dbReference type="Pfam" id="PF03372"/>
    </source>
</evidence>
<keyword evidence="3" id="KW-1185">Reference proteome</keyword>
<feature type="domain" description="Endonuclease/exonuclease/phosphatase" evidence="1">
    <location>
        <begin position="35"/>
        <end position="229"/>
    </location>
</feature>
<dbReference type="InterPro" id="IPR005135">
    <property type="entry name" value="Endo/exonuclease/phosphatase"/>
</dbReference>
<dbReference type="Gene3D" id="3.60.10.10">
    <property type="entry name" value="Endonuclease/exonuclease/phosphatase"/>
    <property type="match status" value="1"/>
</dbReference>
<feature type="non-terminal residue" evidence="2">
    <location>
        <position position="1"/>
    </location>
</feature>
<dbReference type="GO" id="GO:0003824">
    <property type="term" value="F:catalytic activity"/>
    <property type="evidence" value="ECO:0007669"/>
    <property type="project" value="InterPro"/>
</dbReference>
<dbReference type="PANTHER" id="PTHR21459:SF2">
    <property type="entry name" value="PROTEIN CBG08968"/>
    <property type="match status" value="1"/>
</dbReference>
<gene>
    <name evidence="2" type="ORF">PENTCL1PPCAC_13563</name>
</gene>
<dbReference type="EMBL" id="BTSX01000003">
    <property type="protein sequence ID" value="GMS91388.1"/>
    <property type="molecule type" value="Genomic_DNA"/>
</dbReference>
<proteinExistence type="predicted"/>
<protein>
    <recommendedName>
        <fullName evidence="1">Endonuclease/exonuclease/phosphatase domain-containing protein</fullName>
    </recommendedName>
</protein>
<reference evidence="2" key="1">
    <citation type="submission" date="2023-10" db="EMBL/GenBank/DDBJ databases">
        <title>Genome assembly of Pristionchus species.</title>
        <authorList>
            <person name="Yoshida K."/>
            <person name="Sommer R.J."/>
        </authorList>
    </citation>
    <scope>NUCLEOTIDE SEQUENCE</scope>
    <source>
        <strain evidence="2">RS0144</strain>
    </source>
</reference>
<dbReference type="SUPFAM" id="SSF56219">
    <property type="entry name" value="DNase I-like"/>
    <property type="match status" value="1"/>
</dbReference>
<sequence>FETANFQNYETPDPLSVFYANCRSIRCKTSHLSFLLSSFDYHVIALCETWLDSSDSDALLLGTFPEYFAFRNDRALSDDYGRGGGVALIVHNSLSPVLVSSFSSPLLECITVDLHMTFSPSFPFRRVRIFTAYRSPSAPALSLTSFVNYLSPLVSNDFPCILLGDFNLPHINWLTLSSPSQNDLLDFVSDNHFSQYVNFPTRLTNFLDLIFCNSSIIHNVTSAPPLSDHLSVTFDLCIPSPPPRKRIPSRVYRLADWQSINNLIYNHDWTLALRDLCANDAYIYFTNCINSLLDTFIPLSRPSEFNRYPRKVRILYGKYRNLSRIAPNSVACHTMSKRFKSALNSFHCYLENRIVTTSNSSAFYKFCSGKLKAPKSTPSAIVDSKGSTILSNDEKCIAFSEFFSSVFTYPQHSPLPLPTPSLTFDLPFVSEIDILPSVTLFTTAHITLADYFISIMSF</sequence>
<dbReference type="Proteomes" id="UP001432027">
    <property type="component" value="Unassembled WGS sequence"/>
</dbReference>
<comment type="caution">
    <text evidence="2">The sequence shown here is derived from an EMBL/GenBank/DDBJ whole genome shotgun (WGS) entry which is preliminary data.</text>
</comment>
<accession>A0AAV5TBB5</accession>
<dbReference type="Pfam" id="PF03372">
    <property type="entry name" value="Exo_endo_phos"/>
    <property type="match status" value="1"/>
</dbReference>
<name>A0AAV5TBB5_9BILA</name>
<evidence type="ECO:0000313" key="2">
    <source>
        <dbReference type="EMBL" id="GMS91388.1"/>
    </source>
</evidence>